<dbReference type="InterPro" id="IPR033121">
    <property type="entry name" value="PEPTIDASE_A1"/>
</dbReference>
<dbReference type="STRING" id="47427.A0A2H3DCT7"/>
<sequence>MSSWYVLQLPWLVPPLLSQFTVNRGVSPEISFGLTTSTGYITVAGTGCDTCDGVTPYVIVSRPNHCALRQVAARYNRTASTTAIDLPGWQNVALVGGSNAGGNIITQSCSLKNNDGQDWTYSNQTIVVANTSYSMFSPGVSGIFGLGPNSRDGNFTYGMALSLNTGSSSSDGGYLYLIQPDNSFFQGDIAWKTMQTFNTTSLNTDFYVELDSWTLTTSNGNISRSGSLVTAIDPIYEVLIFPQQDARSWYSSITGAYVAGYTNSTIYYTVPCDAQMKITLTINALAVTLNQSKLVINQGGHCTGLIQMWSSPEATEYVLGSSFLSNVYVIVTLSNATSGMVGFAENASNPSSGLSTGAIVGIIVGSAVGAILLIIIGILLFQYIRKRRARKVSPGYKEPILTSGGATSPPPDWVVAPFSQQSTTTSPPMSAYAHPSPSLNGQGAYSGASELPDPGMDRVFSPPPSYAVNTADSGGIMSVTERRSQYGPTNPDDKRRESRLTASSMRP</sequence>
<keyword evidence="5" id="KW-0645">Protease</keyword>
<feature type="signal peptide" evidence="3">
    <location>
        <begin position="1"/>
        <end position="18"/>
    </location>
</feature>
<evidence type="ECO:0000313" key="5">
    <source>
        <dbReference type="EMBL" id="PBK86063.1"/>
    </source>
</evidence>
<keyword evidence="3" id="KW-0732">Signal</keyword>
<dbReference type="AlphaFoldDB" id="A0A2H3DCT7"/>
<reference evidence="6" key="1">
    <citation type="journal article" date="2017" name="Nat. Ecol. Evol.">
        <title>Genome expansion and lineage-specific genetic innovations in the forest pathogenic fungi Armillaria.</title>
        <authorList>
            <person name="Sipos G."/>
            <person name="Prasanna A.N."/>
            <person name="Walter M.C."/>
            <person name="O'Connor E."/>
            <person name="Balint B."/>
            <person name="Krizsan K."/>
            <person name="Kiss B."/>
            <person name="Hess J."/>
            <person name="Varga T."/>
            <person name="Slot J."/>
            <person name="Riley R."/>
            <person name="Boka B."/>
            <person name="Rigling D."/>
            <person name="Barry K."/>
            <person name="Lee J."/>
            <person name="Mihaltcheva S."/>
            <person name="LaButti K."/>
            <person name="Lipzen A."/>
            <person name="Waldron R."/>
            <person name="Moloney N.M."/>
            <person name="Sperisen C."/>
            <person name="Kredics L."/>
            <person name="Vagvoelgyi C."/>
            <person name="Patrignani A."/>
            <person name="Fitzpatrick D."/>
            <person name="Nagy I."/>
            <person name="Doyle S."/>
            <person name="Anderson J.B."/>
            <person name="Grigoriev I.V."/>
            <person name="Gueldener U."/>
            <person name="Muensterkoetter M."/>
            <person name="Nagy L.G."/>
        </authorList>
    </citation>
    <scope>NUCLEOTIDE SEQUENCE [LARGE SCALE GENOMIC DNA]</scope>
    <source>
        <strain evidence="6">Ar21-2</strain>
    </source>
</reference>
<dbReference type="Proteomes" id="UP000217790">
    <property type="component" value="Unassembled WGS sequence"/>
</dbReference>
<dbReference type="EMBL" id="KZ293686">
    <property type="protein sequence ID" value="PBK86063.1"/>
    <property type="molecule type" value="Genomic_DNA"/>
</dbReference>
<evidence type="ECO:0000256" key="3">
    <source>
        <dbReference type="SAM" id="SignalP"/>
    </source>
</evidence>
<organism evidence="5 6">
    <name type="scientific">Armillaria gallica</name>
    <name type="common">Bulbous honey fungus</name>
    <name type="synonym">Armillaria bulbosa</name>
    <dbReference type="NCBI Taxonomy" id="47427"/>
    <lineage>
        <taxon>Eukaryota</taxon>
        <taxon>Fungi</taxon>
        <taxon>Dikarya</taxon>
        <taxon>Basidiomycota</taxon>
        <taxon>Agaricomycotina</taxon>
        <taxon>Agaricomycetes</taxon>
        <taxon>Agaricomycetidae</taxon>
        <taxon>Agaricales</taxon>
        <taxon>Marasmiineae</taxon>
        <taxon>Physalacriaceae</taxon>
        <taxon>Armillaria</taxon>
    </lineage>
</organism>
<dbReference type="Pfam" id="PF00026">
    <property type="entry name" value="Asp"/>
    <property type="match status" value="1"/>
</dbReference>
<dbReference type="PROSITE" id="PS51767">
    <property type="entry name" value="PEPTIDASE_A1"/>
    <property type="match status" value="1"/>
</dbReference>
<accession>A0A2H3DCT7</accession>
<dbReference type="GO" id="GO:0008233">
    <property type="term" value="F:peptidase activity"/>
    <property type="evidence" value="ECO:0007669"/>
    <property type="project" value="UniProtKB-KW"/>
</dbReference>
<dbReference type="InParanoid" id="A0A2H3DCT7"/>
<dbReference type="OMA" id="ANTSYSM"/>
<proteinExistence type="predicted"/>
<keyword evidence="5" id="KW-0378">Hydrolase</keyword>
<keyword evidence="6" id="KW-1185">Reference proteome</keyword>
<gene>
    <name evidence="5" type="ORF">ARMGADRAFT_1086824</name>
</gene>
<feature type="domain" description="Peptidase A1" evidence="4">
    <location>
        <begin position="16"/>
        <end position="344"/>
    </location>
</feature>
<feature type="region of interest" description="Disordered" evidence="1">
    <location>
        <begin position="396"/>
        <end position="507"/>
    </location>
</feature>
<dbReference type="OrthoDB" id="2563011at2759"/>
<name>A0A2H3DCT7_ARMGA</name>
<feature type="chain" id="PRO_5013930931" evidence="3">
    <location>
        <begin position="19"/>
        <end position="507"/>
    </location>
</feature>
<protein>
    <submittedName>
        <fullName evidence="5">Acid protease</fullName>
    </submittedName>
</protein>
<dbReference type="SUPFAM" id="SSF50630">
    <property type="entry name" value="Acid proteases"/>
    <property type="match status" value="1"/>
</dbReference>
<evidence type="ECO:0000259" key="4">
    <source>
        <dbReference type="PROSITE" id="PS51767"/>
    </source>
</evidence>
<dbReference type="InterPro" id="IPR021109">
    <property type="entry name" value="Peptidase_aspartic_dom_sf"/>
</dbReference>
<feature type="compositionally biased region" description="Low complexity" evidence="1">
    <location>
        <begin position="419"/>
        <end position="428"/>
    </location>
</feature>
<evidence type="ECO:0000256" key="1">
    <source>
        <dbReference type="SAM" id="MobiDB-lite"/>
    </source>
</evidence>
<evidence type="ECO:0000313" key="6">
    <source>
        <dbReference type="Proteomes" id="UP000217790"/>
    </source>
</evidence>
<evidence type="ECO:0000256" key="2">
    <source>
        <dbReference type="SAM" id="Phobius"/>
    </source>
</evidence>
<dbReference type="GO" id="GO:0006508">
    <property type="term" value="P:proteolysis"/>
    <property type="evidence" value="ECO:0007669"/>
    <property type="project" value="UniProtKB-KW"/>
</dbReference>
<keyword evidence="2" id="KW-1133">Transmembrane helix</keyword>
<keyword evidence="2" id="KW-0812">Transmembrane</keyword>
<feature type="transmembrane region" description="Helical" evidence="2">
    <location>
        <begin position="358"/>
        <end position="381"/>
    </location>
</feature>
<dbReference type="Gene3D" id="2.40.70.10">
    <property type="entry name" value="Acid Proteases"/>
    <property type="match status" value="1"/>
</dbReference>
<keyword evidence="2" id="KW-0472">Membrane</keyword>